<feature type="region of interest" description="Disordered" evidence="8">
    <location>
        <begin position="1002"/>
        <end position="1027"/>
    </location>
</feature>
<organism evidence="11 12">
    <name type="scientific">Penicillium citrinum</name>
    <dbReference type="NCBI Taxonomy" id="5077"/>
    <lineage>
        <taxon>Eukaryota</taxon>
        <taxon>Fungi</taxon>
        <taxon>Dikarya</taxon>
        <taxon>Ascomycota</taxon>
        <taxon>Pezizomycotina</taxon>
        <taxon>Eurotiomycetes</taxon>
        <taxon>Eurotiomycetidae</taxon>
        <taxon>Eurotiales</taxon>
        <taxon>Aspergillaceae</taxon>
        <taxon>Penicillium</taxon>
    </lineage>
</organism>
<reference evidence="11" key="1">
    <citation type="submission" date="2022-11" db="EMBL/GenBank/DDBJ databases">
        <authorList>
            <person name="Petersen C."/>
        </authorList>
    </citation>
    <scope>NUCLEOTIDE SEQUENCE</scope>
    <source>
        <strain evidence="11">IBT 23319</strain>
    </source>
</reference>
<feature type="compositionally biased region" description="Basic and acidic residues" evidence="8">
    <location>
        <begin position="1486"/>
        <end position="1498"/>
    </location>
</feature>
<dbReference type="InterPro" id="IPR018200">
    <property type="entry name" value="USP_CS"/>
</dbReference>
<feature type="domain" description="USP" evidence="9">
    <location>
        <begin position="660"/>
        <end position="1329"/>
    </location>
</feature>
<dbReference type="InterPro" id="IPR006615">
    <property type="entry name" value="Pept_C19_DUSP"/>
</dbReference>
<dbReference type="InterPro" id="IPR028889">
    <property type="entry name" value="USP"/>
</dbReference>
<reference evidence="11" key="2">
    <citation type="journal article" date="2023" name="IMA Fungus">
        <title>Comparative genomic study of the Penicillium genus elucidates a diverse pangenome and 15 lateral gene transfer events.</title>
        <authorList>
            <person name="Petersen C."/>
            <person name="Sorensen T."/>
            <person name="Nielsen M.R."/>
            <person name="Sondergaard T.E."/>
            <person name="Sorensen J.L."/>
            <person name="Fitzpatrick D.A."/>
            <person name="Frisvad J.C."/>
            <person name="Nielsen K.L."/>
        </authorList>
    </citation>
    <scope>NUCLEOTIDE SEQUENCE</scope>
    <source>
        <strain evidence="11">IBT 23319</strain>
    </source>
</reference>
<keyword evidence="5" id="KW-0833">Ubl conjugation pathway</keyword>
<feature type="compositionally biased region" description="Low complexity" evidence="8">
    <location>
        <begin position="196"/>
        <end position="225"/>
    </location>
</feature>
<dbReference type="GO" id="GO:0016579">
    <property type="term" value="P:protein deubiquitination"/>
    <property type="evidence" value="ECO:0007669"/>
    <property type="project" value="InterPro"/>
</dbReference>
<dbReference type="PROSITE" id="PS50235">
    <property type="entry name" value="USP_3"/>
    <property type="match status" value="1"/>
</dbReference>
<proteinExistence type="inferred from homology"/>
<evidence type="ECO:0000313" key="11">
    <source>
        <dbReference type="EMBL" id="KAJ5234151.1"/>
    </source>
</evidence>
<dbReference type="PANTHER" id="PTHR21646">
    <property type="entry name" value="UBIQUITIN CARBOXYL-TERMINAL HYDROLASE"/>
    <property type="match status" value="1"/>
</dbReference>
<feature type="region of interest" description="Disordered" evidence="8">
    <location>
        <begin position="51"/>
        <end position="302"/>
    </location>
</feature>
<dbReference type="SUPFAM" id="SSF143791">
    <property type="entry name" value="DUSP-like"/>
    <property type="match status" value="1"/>
</dbReference>
<name>A0A9W9P2A8_PENCI</name>
<accession>A0A9W9P2A8</accession>
<keyword evidence="4" id="KW-0645">Protease</keyword>
<dbReference type="SUPFAM" id="SSF54001">
    <property type="entry name" value="Cysteine proteinases"/>
    <property type="match status" value="1"/>
</dbReference>
<dbReference type="GO" id="GO:0006508">
    <property type="term" value="P:proteolysis"/>
    <property type="evidence" value="ECO:0007669"/>
    <property type="project" value="UniProtKB-KW"/>
</dbReference>
<comment type="caution">
    <text evidence="11">The sequence shown here is derived from an EMBL/GenBank/DDBJ whole genome shotgun (WGS) entry which is preliminary data.</text>
</comment>
<dbReference type="SMART" id="SM00695">
    <property type="entry name" value="DUSP"/>
    <property type="match status" value="1"/>
</dbReference>
<feature type="region of interest" description="Disordered" evidence="8">
    <location>
        <begin position="340"/>
        <end position="361"/>
    </location>
</feature>
<dbReference type="EC" id="3.4.19.12" evidence="3"/>
<feature type="compositionally biased region" description="Polar residues" evidence="8">
    <location>
        <begin position="272"/>
        <end position="291"/>
    </location>
</feature>
<evidence type="ECO:0000259" key="9">
    <source>
        <dbReference type="PROSITE" id="PS50235"/>
    </source>
</evidence>
<dbReference type="OrthoDB" id="952271at2759"/>
<comment type="similarity">
    <text evidence="2">Belongs to the peptidase C19 family.</text>
</comment>
<comment type="catalytic activity">
    <reaction evidence="1">
        <text>Thiol-dependent hydrolysis of ester, thioester, amide, peptide and isopeptide bonds formed by the C-terminal Gly of ubiquitin (a 76-residue protein attached to proteins as an intracellular targeting signal).</text>
        <dbReference type="EC" id="3.4.19.12"/>
    </reaction>
</comment>
<dbReference type="PROSITE" id="PS00973">
    <property type="entry name" value="USP_2"/>
    <property type="match status" value="1"/>
</dbReference>
<feature type="region of interest" description="Disordered" evidence="8">
    <location>
        <begin position="1069"/>
        <end position="1113"/>
    </location>
</feature>
<dbReference type="GeneID" id="81381406"/>
<keyword evidence="6" id="KW-0378">Hydrolase</keyword>
<feature type="compositionally biased region" description="Polar residues" evidence="8">
    <location>
        <begin position="1393"/>
        <end position="1402"/>
    </location>
</feature>
<evidence type="ECO:0000256" key="6">
    <source>
        <dbReference type="ARBA" id="ARBA00022801"/>
    </source>
</evidence>
<dbReference type="EMBL" id="JAPQKT010000003">
    <property type="protein sequence ID" value="KAJ5234151.1"/>
    <property type="molecule type" value="Genomic_DNA"/>
</dbReference>
<feature type="compositionally biased region" description="Basic and acidic residues" evidence="8">
    <location>
        <begin position="1355"/>
        <end position="1364"/>
    </location>
</feature>
<feature type="region of interest" description="Disordered" evidence="8">
    <location>
        <begin position="1345"/>
        <end position="1498"/>
    </location>
</feature>
<dbReference type="Pfam" id="PF00443">
    <property type="entry name" value="UCH"/>
    <property type="match status" value="1"/>
</dbReference>
<feature type="compositionally biased region" description="Low complexity" evidence="8">
    <location>
        <begin position="254"/>
        <end position="266"/>
    </location>
</feature>
<gene>
    <name evidence="11" type="ORF">N7469_003319</name>
</gene>
<evidence type="ECO:0000256" key="1">
    <source>
        <dbReference type="ARBA" id="ARBA00000707"/>
    </source>
</evidence>
<dbReference type="Gene3D" id="3.90.70.10">
    <property type="entry name" value="Cysteine proteinases"/>
    <property type="match status" value="2"/>
</dbReference>
<dbReference type="GO" id="GO:0004843">
    <property type="term" value="F:cysteine-type deubiquitinase activity"/>
    <property type="evidence" value="ECO:0007669"/>
    <property type="project" value="UniProtKB-EC"/>
</dbReference>
<feature type="compositionally biased region" description="Polar residues" evidence="8">
    <location>
        <begin position="1366"/>
        <end position="1380"/>
    </location>
</feature>
<feature type="compositionally biased region" description="Polar residues" evidence="8">
    <location>
        <begin position="109"/>
        <end position="119"/>
    </location>
</feature>
<sequence>MASEQIYNKAYSLGRLEAAKRIFLRQKKGRACGSQNAGYLMKGPYLLRKHGNKEHSKVRSTWIDSDSDENYHPSHDRPNRKRKRSGICGQASSKRAKNSPLEASLAKGTGSTSNVSFSEQDPVPLQDSMGSVGGNDSDPTEPVNPTAPEEEEQENVMEWSQGAVANCAQLLATTSPTKRRKVSPSSPGEARRHPQSNSPAPSLPSNLLSSRRAPSSVSASSSPSTSPEPPRYVPAHLQSHVPGTRSHHNGARSPTPATATAGLTLASEHSDMPTSNGDTRSPSPGGTSAETINGGDGEGRPSIDEQIAQVQATMAPPLKDRQKGYVVSMNWLKTVLARSSSHSEQVDGASKETELGPVDNSDLVLDVGPTNHNFKDEKGDTFIPLRPGLKQGEDFEVLPQEGWDKIKSWYGLADQSPVIVRYAHNTNLRGEDENIEYELNPQIYTVYKLTNPSIGFNPKMLKEKTRHPAKILAHANKNFQKWLKEAKKDTGIDKSTKVRVWKIAGSIPSASTSAVTTPAVSRTVSPAPPSGFLATSKHLVVDPNAFLSLTEGTERELLDEQIKDQTDNPKYNGTMNLRMAGLVGTDVIILEEQAGKNGKWASEVVAKKLQANGLSVEKPKKELSSLAAKATISSNSGRSTPAQDPKPERGRPRGPPMGKTGLDNLGNTCYMNAATQCLRNVEELTCYFLSGKHKSELNFDNPLGFRGQLASAYGALLGQIHRQPPPPFVDPRKFRNVIKRTHPFMDSYEQQDSQEYLMALMDGVAEDLNRIVKKPAVEKPDSTDEMVTNREALEKFAAKSWELYKVRNDSVMTDLFAGMYKSTLHCPNCEKVSISFDPFINLTLPIPNRQVIFREVIVQKIGQAPVKLIVEIDATHSLLAFKKEVARRSGVNQNRLIGGEVYHGTFYQYLNESSRSFRDANLKSEDEVLFMEVDGPVQDSIVVPIFNRYHSGTNNNNGKPRYSPFALPFMIALSEEEARDIEAIYRKVLKQVAGMTTRDILNEKEPESEHGQSGNQADKENQTAPHPLAGKISQNLLRLFELKILSPPPHEKGLPLGRSLDNSRDYAPLVSRIPAPKTEKESENTSDGSADDNSDASSEVEAPQSPVSEVEEDVNLINASEALIIDWNDDAKDALFGGENKDGDDIRGKATYLKPELLSDPEIMKRKSEWDSRRTKGVTLDECLDEFGKEEILEEQESWFCPRCKTHTRAKKKFDLWSTPDVLVVHLKRFCIINRWRRMKLDTLVDFPLEELDLSKYITGPDDGKPLKYDLIGVDNHSGSMNGGHYTAYCKNFEDGRWYDFNDSSVYDIDNTKSRVVSSRAYLLFYRRRSPEPLGGPVISEIVKNYRNPPESDDGSDHKPEDGQRLGSTSQNGLSRDPNMSSSDDSEPEEPSQMSLLSQGPSWSFGAMSVPNRPSDDDHNDKATGGGDDLFEDDDSNVAVGDGSSENGDRMEGLRSGAISDQDVSFEDVPPLQNDASDDELPVMELRVDENDKMTDVW</sequence>
<feature type="domain" description="DUSP" evidence="10">
    <location>
        <begin position="301"/>
        <end position="424"/>
    </location>
</feature>
<dbReference type="InterPro" id="IPR038765">
    <property type="entry name" value="Papain-like_cys_pep_sf"/>
</dbReference>
<evidence type="ECO:0000256" key="7">
    <source>
        <dbReference type="ARBA" id="ARBA00022807"/>
    </source>
</evidence>
<protein>
    <recommendedName>
        <fullName evidence="3">ubiquitinyl hydrolase 1</fullName>
        <ecNumber evidence="3">3.4.19.12</ecNumber>
    </recommendedName>
</protein>
<dbReference type="InterPro" id="IPR001394">
    <property type="entry name" value="Peptidase_C19_UCH"/>
</dbReference>
<dbReference type="InterPro" id="IPR050185">
    <property type="entry name" value="Ub_carboxyl-term_hydrolase"/>
</dbReference>
<keyword evidence="12" id="KW-1185">Reference proteome</keyword>
<evidence type="ECO:0000259" key="10">
    <source>
        <dbReference type="PROSITE" id="PS51283"/>
    </source>
</evidence>
<evidence type="ECO:0000313" key="12">
    <source>
        <dbReference type="Proteomes" id="UP001147733"/>
    </source>
</evidence>
<evidence type="ECO:0000256" key="8">
    <source>
        <dbReference type="SAM" id="MobiDB-lite"/>
    </source>
</evidence>
<dbReference type="PANTHER" id="PTHR21646:SF24">
    <property type="entry name" value="UBIQUITIN CARBOXYL-TERMINAL HYDROLASE"/>
    <property type="match status" value="1"/>
</dbReference>
<dbReference type="Proteomes" id="UP001147733">
    <property type="component" value="Unassembled WGS sequence"/>
</dbReference>
<evidence type="ECO:0000256" key="4">
    <source>
        <dbReference type="ARBA" id="ARBA00022670"/>
    </source>
</evidence>
<dbReference type="InterPro" id="IPR035927">
    <property type="entry name" value="DUSP-like_sf"/>
</dbReference>
<feature type="region of interest" description="Disordered" evidence="8">
    <location>
        <begin position="629"/>
        <end position="662"/>
    </location>
</feature>
<keyword evidence="7" id="KW-0788">Thiol protease</keyword>
<feature type="compositionally biased region" description="Polar residues" evidence="8">
    <location>
        <begin position="631"/>
        <end position="642"/>
    </location>
</feature>
<dbReference type="RefSeq" id="XP_056501651.1">
    <property type="nucleotide sequence ID" value="XM_056642239.1"/>
</dbReference>
<dbReference type="PROSITE" id="PS51283">
    <property type="entry name" value="DUSP"/>
    <property type="match status" value="1"/>
</dbReference>
<dbReference type="Gene3D" id="3.30.2230.10">
    <property type="entry name" value="DUSP-like"/>
    <property type="match status" value="1"/>
</dbReference>
<dbReference type="Pfam" id="PF06337">
    <property type="entry name" value="DUSP"/>
    <property type="match status" value="1"/>
</dbReference>
<evidence type="ECO:0000256" key="3">
    <source>
        <dbReference type="ARBA" id="ARBA00012759"/>
    </source>
</evidence>
<evidence type="ECO:0000256" key="2">
    <source>
        <dbReference type="ARBA" id="ARBA00009085"/>
    </source>
</evidence>
<dbReference type="CDD" id="cd02674">
    <property type="entry name" value="Peptidase_C19R"/>
    <property type="match status" value="1"/>
</dbReference>
<evidence type="ECO:0000256" key="5">
    <source>
        <dbReference type="ARBA" id="ARBA00022786"/>
    </source>
</evidence>